<dbReference type="Proteomes" id="UP000183114">
    <property type="component" value="Unassembled WGS sequence"/>
</dbReference>
<organism evidence="2 3">
    <name type="scientific">Pseudomonas frederiksbergensis</name>
    <dbReference type="NCBI Taxonomy" id="104087"/>
    <lineage>
        <taxon>Bacteria</taxon>
        <taxon>Pseudomonadati</taxon>
        <taxon>Pseudomonadota</taxon>
        <taxon>Gammaproteobacteria</taxon>
        <taxon>Pseudomonadales</taxon>
        <taxon>Pseudomonadaceae</taxon>
        <taxon>Pseudomonas</taxon>
    </lineage>
</organism>
<dbReference type="PROSITE" id="PS51257">
    <property type="entry name" value="PROKAR_LIPOPROTEIN"/>
    <property type="match status" value="1"/>
</dbReference>
<dbReference type="EMBL" id="FNTF01000002">
    <property type="protein sequence ID" value="SED51067.1"/>
    <property type="molecule type" value="Genomic_DNA"/>
</dbReference>
<sequence length="49" mass="5403">MKKLYVCLTLGSLFLLQGCFDSSKNTTKQNTDGTKSSVQMQEGKAEQSK</sequence>
<feature type="region of interest" description="Disordered" evidence="1">
    <location>
        <begin position="23"/>
        <end position="49"/>
    </location>
</feature>
<dbReference type="RefSeq" id="WP_162842858.1">
    <property type="nucleotide sequence ID" value="NZ_CP018319.1"/>
</dbReference>
<dbReference type="AlphaFoldDB" id="A0A1H5B9K8"/>
<gene>
    <name evidence="2" type="ORF">SAMN04490185_3626</name>
</gene>
<reference evidence="2 3" key="1">
    <citation type="submission" date="2016-10" db="EMBL/GenBank/DDBJ databases">
        <authorList>
            <person name="de Groot N.N."/>
        </authorList>
    </citation>
    <scope>NUCLEOTIDE SEQUENCE [LARGE SCALE GENOMIC DNA]</scope>
    <source>
        <strain evidence="2 3">BS3655</strain>
    </source>
</reference>
<evidence type="ECO:0000313" key="3">
    <source>
        <dbReference type="Proteomes" id="UP000183114"/>
    </source>
</evidence>
<accession>A0A1H5B9K8</accession>
<proteinExistence type="predicted"/>
<evidence type="ECO:0000256" key="1">
    <source>
        <dbReference type="SAM" id="MobiDB-lite"/>
    </source>
</evidence>
<protein>
    <recommendedName>
        <fullName evidence="4">Lipoprotein</fullName>
    </recommendedName>
</protein>
<name>A0A1H5B9K8_9PSED</name>
<evidence type="ECO:0000313" key="2">
    <source>
        <dbReference type="EMBL" id="SED51067.1"/>
    </source>
</evidence>
<evidence type="ECO:0008006" key="4">
    <source>
        <dbReference type="Google" id="ProtNLM"/>
    </source>
</evidence>
<feature type="compositionally biased region" description="Polar residues" evidence="1">
    <location>
        <begin position="23"/>
        <end position="40"/>
    </location>
</feature>